<dbReference type="GO" id="GO:0005886">
    <property type="term" value="C:plasma membrane"/>
    <property type="evidence" value="ECO:0007669"/>
    <property type="project" value="TreeGrafter"/>
</dbReference>
<dbReference type="EMBL" id="WIXE01018393">
    <property type="protein sequence ID" value="KAK5970958.1"/>
    <property type="molecule type" value="Genomic_DNA"/>
</dbReference>
<dbReference type="NCBIfam" id="TIGR01494">
    <property type="entry name" value="ATPase_P-type"/>
    <property type="match status" value="1"/>
</dbReference>
<evidence type="ECO:0000313" key="2">
    <source>
        <dbReference type="Proteomes" id="UP001331761"/>
    </source>
</evidence>
<dbReference type="Pfam" id="PF08282">
    <property type="entry name" value="Hydrolase_3"/>
    <property type="match status" value="1"/>
</dbReference>
<dbReference type="InterPro" id="IPR036412">
    <property type="entry name" value="HAD-like_sf"/>
</dbReference>
<name>A0AAN8FVC6_TRICO</name>
<comment type="caution">
    <text evidence="1">The sequence shown here is derived from an EMBL/GenBank/DDBJ whole genome shotgun (WGS) entry which is preliminary data.</text>
</comment>
<dbReference type="GO" id="GO:0036376">
    <property type="term" value="P:sodium ion export across plasma membrane"/>
    <property type="evidence" value="ECO:0007669"/>
    <property type="project" value="TreeGrafter"/>
</dbReference>
<dbReference type="PRINTS" id="PR00120">
    <property type="entry name" value="HATPASE"/>
</dbReference>
<dbReference type="GO" id="GO:0005391">
    <property type="term" value="F:P-type sodium:potassium-exchanging transporter activity"/>
    <property type="evidence" value="ECO:0007669"/>
    <property type="project" value="TreeGrafter"/>
</dbReference>
<sequence>MGDQFGASSVPDIRGSEVLHAMVVFARTSPAQKLQIVEAYQNTNNVVAVTGDGVNDAPALRKADIGIAMGIAGTDVSKQAADMILLNDNFASIVTGVEEGRLIFDNLKKSIAYTLTSNIPEISPFVCHILLGIPLPLSLVAILMIDLGT</sequence>
<dbReference type="Proteomes" id="UP001331761">
    <property type="component" value="Unassembled WGS sequence"/>
</dbReference>
<keyword evidence="2" id="KW-1185">Reference proteome</keyword>
<accession>A0AAN8FVC6</accession>
<dbReference type="PANTHER" id="PTHR43294:SF18">
    <property type="entry name" value="SODIUM_POTASSIUM-TRANSPORTING ATPASE SUBUNIT ALPHA"/>
    <property type="match status" value="1"/>
</dbReference>
<dbReference type="GO" id="GO:1990573">
    <property type="term" value="P:potassium ion import across plasma membrane"/>
    <property type="evidence" value="ECO:0007669"/>
    <property type="project" value="TreeGrafter"/>
</dbReference>
<dbReference type="GO" id="GO:0006883">
    <property type="term" value="P:intracellular sodium ion homeostasis"/>
    <property type="evidence" value="ECO:0007669"/>
    <property type="project" value="TreeGrafter"/>
</dbReference>
<reference evidence="1 2" key="1">
    <citation type="submission" date="2019-10" db="EMBL/GenBank/DDBJ databases">
        <title>Assembly and Annotation for the nematode Trichostrongylus colubriformis.</title>
        <authorList>
            <person name="Martin J."/>
        </authorList>
    </citation>
    <scope>NUCLEOTIDE SEQUENCE [LARGE SCALE GENOMIC DNA]</scope>
    <source>
        <strain evidence="1">G859</strain>
        <tissue evidence="1">Whole worm</tissue>
    </source>
</reference>
<dbReference type="InterPro" id="IPR050510">
    <property type="entry name" value="Cation_transp_ATPase_P-type"/>
</dbReference>
<evidence type="ECO:0000313" key="1">
    <source>
        <dbReference type="EMBL" id="KAK5970958.1"/>
    </source>
</evidence>
<dbReference type="GO" id="GO:0005524">
    <property type="term" value="F:ATP binding"/>
    <property type="evidence" value="ECO:0007669"/>
    <property type="project" value="InterPro"/>
</dbReference>
<dbReference type="AlphaFoldDB" id="A0AAN8FVC6"/>
<dbReference type="GO" id="GO:0030007">
    <property type="term" value="P:intracellular potassium ion homeostasis"/>
    <property type="evidence" value="ECO:0007669"/>
    <property type="project" value="TreeGrafter"/>
</dbReference>
<dbReference type="SUPFAM" id="SSF56784">
    <property type="entry name" value="HAD-like"/>
    <property type="match status" value="1"/>
</dbReference>
<gene>
    <name evidence="1" type="ORF">GCK32_018815</name>
</gene>
<organism evidence="1 2">
    <name type="scientific">Trichostrongylus colubriformis</name>
    <name type="common">Black scour worm</name>
    <dbReference type="NCBI Taxonomy" id="6319"/>
    <lineage>
        <taxon>Eukaryota</taxon>
        <taxon>Metazoa</taxon>
        <taxon>Ecdysozoa</taxon>
        <taxon>Nematoda</taxon>
        <taxon>Chromadorea</taxon>
        <taxon>Rhabditida</taxon>
        <taxon>Rhabditina</taxon>
        <taxon>Rhabditomorpha</taxon>
        <taxon>Strongyloidea</taxon>
        <taxon>Trichostrongylidae</taxon>
        <taxon>Trichostrongylus</taxon>
    </lineage>
</organism>
<feature type="non-terminal residue" evidence="1">
    <location>
        <position position="149"/>
    </location>
</feature>
<proteinExistence type="predicted"/>
<dbReference type="Gene3D" id="3.40.50.1000">
    <property type="entry name" value="HAD superfamily/HAD-like"/>
    <property type="match status" value="1"/>
</dbReference>
<dbReference type="Gene3D" id="1.20.1110.10">
    <property type="entry name" value="Calcium-transporting ATPase, transmembrane domain"/>
    <property type="match status" value="1"/>
</dbReference>
<dbReference type="PANTHER" id="PTHR43294">
    <property type="entry name" value="SODIUM/POTASSIUM-TRANSPORTING ATPASE SUBUNIT ALPHA"/>
    <property type="match status" value="1"/>
</dbReference>
<dbReference type="PRINTS" id="PR00119">
    <property type="entry name" value="CATATPASE"/>
</dbReference>
<protein>
    <submittedName>
        <fullName evidence="1">Na K-ATPase alpha subunit</fullName>
    </submittedName>
</protein>
<dbReference type="InterPro" id="IPR023214">
    <property type="entry name" value="HAD_sf"/>
</dbReference>
<dbReference type="InterPro" id="IPR001757">
    <property type="entry name" value="P_typ_ATPase"/>
</dbReference>
<dbReference type="GO" id="GO:1902600">
    <property type="term" value="P:proton transmembrane transport"/>
    <property type="evidence" value="ECO:0007669"/>
    <property type="project" value="TreeGrafter"/>
</dbReference>
<dbReference type="GO" id="GO:0016887">
    <property type="term" value="F:ATP hydrolysis activity"/>
    <property type="evidence" value="ECO:0007669"/>
    <property type="project" value="InterPro"/>
</dbReference>